<gene>
    <name evidence="1" type="ORF">CDAR_67191</name>
</gene>
<dbReference type="EMBL" id="BPLQ01010489">
    <property type="protein sequence ID" value="GIY51019.1"/>
    <property type="molecule type" value="Genomic_DNA"/>
</dbReference>
<evidence type="ECO:0000313" key="1">
    <source>
        <dbReference type="EMBL" id="GIY51019.1"/>
    </source>
</evidence>
<keyword evidence="2" id="KW-1185">Reference proteome</keyword>
<dbReference type="AlphaFoldDB" id="A0AAV4TXT4"/>
<proteinExistence type="predicted"/>
<dbReference type="Proteomes" id="UP001054837">
    <property type="component" value="Unassembled WGS sequence"/>
</dbReference>
<sequence length="158" mass="18604">MKWLCRELINILYSGCAISRYRSTGSYMPSYRSSGSAMSRYRSSGSAMSRYRSSGSAMSRYRSSGSTISRYRSTRSAMFRGDPFAMHFHKSIFSHSRLPYHLEIRFCCVCSRLQCSTFRWWWWSFQRIKRFQAAKSDYSSRNPSPFAEFMPEELKVRS</sequence>
<evidence type="ECO:0000313" key="2">
    <source>
        <dbReference type="Proteomes" id="UP001054837"/>
    </source>
</evidence>
<protein>
    <submittedName>
        <fullName evidence="1">Uncharacterized protein</fullName>
    </submittedName>
</protein>
<comment type="caution">
    <text evidence="1">The sequence shown here is derived from an EMBL/GenBank/DDBJ whole genome shotgun (WGS) entry which is preliminary data.</text>
</comment>
<reference evidence="1 2" key="1">
    <citation type="submission" date="2021-06" db="EMBL/GenBank/DDBJ databases">
        <title>Caerostris darwini draft genome.</title>
        <authorList>
            <person name="Kono N."/>
            <person name="Arakawa K."/>
        </authorList>
    </citation>
    <scope>NUCLEOTIDE SEQUENCE [LARGE SCALE GENOMIC DNA]</scope>
</reference>
<organism evidence="1 2">
    <name type="scientific">Caerostris darwini</name>
    <dbReference type="NCBI Taxonomy" id="1538125"/>
    <lineage>
        <taxon>Eukaryota</taxon>
        <taxon>Metazoa</taxon>
        <taxon>Ecdysozoa</taxon>
        <taxon>Arthropoda</taxon>
        <taxon>Chelicerata</taxon>
        <taxon>Arachnida</taxon>
        <taxon>Araneae</taxon>
        <taxon>Araneomorphae</taxon>
        <taxon>Entelegynae</taxon>
        <taxon>Araneoidea</taxon>
        <taxon>Araneidae</taxon>
        <taxon>Caerostris</taxon>
    </lineage>
</organism>
<name>A0AAV4TXT4_9ARAC</name>
<accession>A0AAV4TXT4</accession>